<protein>
    <submittedName>
        <fullName evidence="7">ABC transporter ATP-binding protein</fullName>
    </submittedName>
</protein>
<evidence type="ECO:0000313" key="7">
    <source>
        <dbReference type="EMBL" id="MFC4069348.1"/>
    </source>
</evidence>
<dbReference type="SUPFAM" id="SSF52540">
    <property type="entry name" value="P-loop containing nucleoside triphosphate hydrolases"/>
    <property type="match status" value="1"/>
</dbReference>
<keyword evidence="2" id="KW-0813">Transport</keyword>
<evidence type="ECO:0000259" key="6">
    <source>
        <dbReference type="PROSITE" id="PS50893"/>
    </source>
</evidence>
<keyword evidence="4 7" id="KW-0067">ATP-binding</keyword>
<name>A0ABV8IYH9_9ACTN</name>
<keyword evidence="3" id="KW-0547">Nucleotide-binding</keyword>
<dbReference type="SMART" id="SM00382">
    <property type="entry name" value="AAA"/>
    <property type="match status" value="1"/>
</dbReference>
<dbReference type="RefSeq" id="WP_378070232.1">
    <property type="nucleotide sequence ID" value="NZ_JBHSBL010000020.1"/>
</dbReference>
<dbReference type="Pfam" id="PF00005">
    <property type="entry name" value="ABC_tran"/>
    <property type="match status" value="1"/>
</dbReference>
<dbReference type="Gene3D" id="3.40.50.300">
    <property type="entry name" value="P-loop containing nucleotide triphosphate hydrolases"/>
    <property type="match status" value="1"/>
</dbReference>
<gene>
    <name evidence="7" type="ORF">ACFO0C_30875</name>
</gene>
<comment type="similarity">
    <text evidence="1">Belongs to the ABC transporter superfamily.</text>
</comment>
<dbReference type="InterPro" id="IPR003593">
    <property type="entry name" value="AAA+_ATPase"/>
</dbReference>
<organism evidence="7 8">
    <name type="scientific">Actinoplanes subglobosus</name>
    <dbReference type="NCBI Taxonomy" id="1547892"/>
    <lineage>
        <taxon>Bacteria</taxon>
        <taxon>Bacillati</taxon>
        <taxon>Actinomycetota</taxon>
        <taxon>Actinomycetes</taxon>
        <taxon>Micromonosporales</taxon>
        <taxon>Micromonosporaceae</taxon>
        <taxon>Actinoplanes</taxon>
    </lineage>
</organism>
<sequence>MASDARDDVVLRVDGLSGGYGAIQVLFGIDLTVRRGETVALCGPNGVGKSTLVRMVSGLNRPTAGTVVLNGRDITGVPGARRAKLGMSTVIGQQAFGSLSVRDNLRMHCYPVPGHEEKPDTAVDGALAVFPRLRARADQPASTLSGGERQMLVLAKTLIQRPDLLLIDEFSLGLAPVVVGGLLELIRRLAAVGVATLLIEQSVNVAMSVADRLLFMEHGTIIAEHTPAELRASPDLARRLVLGGHAQ</sequence>
<dbReference type="InterPro" id="IPR003439">
    <property type="entry name" value="ABC_transporter-like_ATP-bd"/>
</dbReference>
<dbReference type="GO" id="GO:0005524">
    <property type="term" value="F:ATP binding"/>
    <property type="evidence" value="ECO:0007669"/>
    <property type="project" value="UniProtKB-KW"/>
</dbReference>
<evidence type="ECO:0000256" key="3">
    <source>
        <dbReference type="ARBA" id="ARBA00022741"/>
    </source>
</evidence>
<keyword evidence="5" id="KW-0029">Amino-acid transport</keyword>
<evidence type="ECO:0000313" key="8">
    <source>
        <dbReference type="Proteomes" id="UP001595867"/>
    </source>
</evidence>
<dbReference type="PANTHER" id="PTHR43820">
    <property type="entry name" value="HIGH-AFFINITY BRANCHED-CHAIN AMINO ACID TRANSPORT ATP-BINDING PROTEIN LIVF"/>
    <property type="match status" value="1"/>
</dbReference>
<reference evidence="8" key="1">
    <citation type="journal article" date="2019" name="Int. J. Syst. Evol. Microbiol.">
        <title>The Global Catalogue of Microorganisms (GCM) 10K type strain sequencing project: providing services to taxonomists for standard genome sequencing and annotation.</title>
        <authorList>
            <consortium name="The Broad Institute Genomics Platform"/>
            <consortium name="The Broad Institute Genome Sequencing Center for Infectious Disease"/>
            <person name="Wu L."/>
            <person name="Ma J."/>
        </authorList>
    </citation>
    <scope>NUCLEOTIDE SEQUENCE [LARGE SCALE GENOMIC DNA]</scope>
    <source>
        <strain evidence="8">TBRC 5832</strain>
    </source>
</reference>
<feature type="domain" description="ABC transporter" evidence="6">
    <location>
        <begin position="11"/>
        <end position="243"/>
    </location>
</feature>
<dbReference type="PROSITE" id="PS50893">
    <property type="entry name" value="ABC_TRANSPORTER_2"/>
    <property type="match status" value="1"/>
</dbReference>
<proteinExistence type="inferred from homology"/>
<evidence type="ECO:0000256" key="5">
    <source>
        <dbReference type="ARBA" id="ARBA00022970"/>
    </source>
</evidence>
<evidence type="ECO:0000256" key="1">
    <source>
        <dbReference type="ARBA" id="ARBA00005417"/>
    </source>
</evidence>
<accession>A0ABV8IYH9</accession>
<dbReference type="CDD" id="cd03224">
    <property type="entry name" value="ABC_TM1139_LivF_branched"/>
    <property type="match status" value="1"/>
</dbReference>
<dbReference type="PANTHER" id="PTHR43820:SF4">
    <property type="entry name" value="HIGH-AFFINITY BRANCHED-CHAIN AMINO ACID TRANSPORT ATP-BINDING PROTEIN LIVF"/>
    <property type="match status" value="1"/>
</dbReference>
<keyword evidence="8" id="KW-1185">Reference proteome</keyword>
<dbReference type="Proteomes" id="UP001595867">
    <property type="component" value="Unassembled WGS sequence"/>
</dbReference>
<dbReference type="InterPro" id="IPR027417">
    <property type="entry name" value="P-loop_NTPase"/>
</dbReference>
<evidence type="ECO:0000256" key="4">
    <source>
        <dbReference type="ARBA" id="ARBA00022840"/>
    </source>
</evidence>
<dbReference type="InterPro" id="IPR017871">
    <property type="entry name" value="ABC_transporter-like_CS"/>
</dbReference>
<dbReference type="PROSITE" id="PS00211">
    <property type="entry name" value="ABC_TRANSPORTER_1"/>
    <property type="match status" value="1"/>
</dbReference>
<comment type="caution">
    <text evidence="7">The sequence shown here is derived from an EMBL/GenBank/DDBJ whole genome shotgun (WGS) entry which is preliminary data.</text>
</comment>
<dbReference type="InterPro" id="IPR052156">
    <property type="entry name" value="BCAA_Transport_ATP-bd_LivF"/>
</dbReference>
<evidence type="ECO:0000256" key="2">
    <source>
        <dbReference type="ARBA" id="ARBA00022448"/>
    </source>
</evidence>
<dbReference type="EMBL" id="JBHSBL010000020">
    <property type="protein sequence ID" value="MFC4069348.1"/>
    <property type="molecule type" value="Genomic_DNA"/>
</dbReference>